<dbReference type="EMBL" id="JBHSHJ010000010">
    <property type="protein sequence ID" value="MFC4789750.1"/>
    <property type="molecule type" value="Genomic_DNA"/>
</dbReference>
<keyword evidence="4" id="KW-1185">Reference proteome</keyword>
<evidence type="ECO:0000313" key="3">
    <source>
        <dbReference type="EMBL" id="MFC4789750.1"/>
    </source>
</evidence>
<organism evidence="3 4">
    <name type="scientific">Giesbergeria sinuosa</name>
    <dbReference type="NCBI Taxonomy" id="80883"/>
    <lineage>
        <taxon>Bacteria</taxon>
        <taxon>Pseudomonadati</taxon>
        <taxon>Pseudomonadota</taxon>
        <taxon>Betaproteobacteria</taxon>
        <taxon>Burkholderiales</taxon>
        <taxon>Comamonadaceae</taxon>
        <taxon>Giesbergeria</taxon>
    </lineage>
</organism>
<feature type="compositionally biased region" description="Low complexity" evidence="1">
    <location>
        <begin position="1362"/>
        <end position="1378"/>
    </location>
</feature>
<dbReference type="Proteomes" id="UP001596001">
    <property type="component" value="Unassembled WGS sequence"/>
</dbReference>
<accession>A0ABV9QFA8</accession>
<gene>
    <name evidence="3" type="ORF">ACFO6X_12245</name>
</gene>
<protein>
    <submittedName>
        <fullName evidence="3">YhdP family protein</fullName>
    </submittedName>
</protein>
<evidence type="ECO:0000256" key="1">
    <source>
        <dbReference type="SAM" id="MobiDB-lite"/>
    </source>
</evidence>
<evidence type="ECO:0000259" key="2">
    <source>
        <dbReference type="Pfam" id="PF13116"/>
    </source>
</evidence>
<dbReference type="InterPro" id="IPR011836">
    <property type="entry name" value="YhdP"/>
</dbReference>
<reference evidence="4" key="1">
    <citation type="journal article" date="2019" name="Int. J. Syst. Evol. Microbiol.">
        <title>The Global Catalogue of Microorganisms (GCM) 10K type strain sequencing project: providing services to taxonomists for standard genome sequencing and annotation.</title>
        <authorList>
            <consortium name="The Broad Institute Genomics Platform"/>
            <consortium name="The Broad Institute Genome Sequencing Center for Infectious Disease"/>
            <person name="Wu L."/>
            <person name="Ma J."/>
        </authorList>
    </citation>
    <scope>NUCLEOTIDE SEQUENCE [LARGE SCALE GENOMIC DNA]</scope>
    <source>
        <strain evidence="4">CCUG 49452</strain>
    </source>
</reference>
<feature type="domain" description="YhdP central" evidence="2">
    <location>
        <begin position="15"/>
        <end position="1344"/>
    </location>
</feature>
<dbReference type="InterPro" id="IPR025263">
    <property type="entry name" value="YhdP_central"/>
</dbReference>
<proteinExistence type="predicted"/>
<sequence length="1378" mass="148097">MNDPALPPTRLIRWMAGLARWSLRLCLLAVLLLALAWAVLHGWIVPRIGDYRLLLQEQASRMLGTTVQIGTVAAHSRGLLVPSIELREVVLLDDQEHPALHLPRVVVALSPRSLWRLGFEQLYIEQPELHVRRAVDGRLWVAGLALPDTTADDSAGADWLFSQPEVVVQGGSLHWHDEWRGAPPLALHDISVVLRNGAWRHQLRLDATPPPEWGQRFSVVGRFRQPFLLGHSGRWRQWSGQVFADFARVDVSRLRHHADLGMDVSQGRGALRAWLDVERGQVVGGVADVALADVRATTAPGLMPLVLPMVQGRLGGRQLDGGLELHTQNLQFVTDEGLRWPGGNVRLRYVQAGAAQQALGEFQADRLDLAALARIASRLPLPGPVHTGLQTYAPEGLVEVVQARWQGNPEALHSYQLRGRVRGLALAGTPPAPGQVLAPNAPLGLRGATVDVEMTQAGGKASVLMSDGALVLPGVFEDPWLPLQQLSSTVRWQVANNQLAVQVDNTRFANADAQGTLQASWHTSDPATSGSRSRFPGVLDLSGNLSRADGTRVHRYLPLAIPQEARHYVRDAVVAGSSNHVEFRVRGDLHDMPFNDPRQGEFRIAARVQDVTYAYVPAHLQTEGELPWPALTGLAGELVFERSSMRVQGASGGFAGLQQTRLTQVQAHIPDLSHTVVAVGAQARGPLPELLGFLRGSPVQALMGNALAQASGSGAADLHLKLGLPISALHQTKVQGRVILAGNEVRITPHTPVLSRARGAVEFTENSFALRGVQAKTLGGEVRLEGGMRPPAEGMAVSESAFQLRAQGTVSAQGLQQAPELGLLSQLAQHASGTAPYTLAMTLRRNTPQFQIESSLQGMALNLPTPLGKPADTAVPLRLETVLPAASLEPSAPLHEQLSLQWGPLGQVQYVRDISGPQPKVLRGMIALGLPSDEVPPLPAQGVVANVRLSQIDTDAWEAVWAATPSASSGGAVATGLDYWPQTVALRARELTMQGRTLHDVVAGGSQQGGVWQFNLDAEQLSGYVEYHPPGGSQGADGRLFARLARLKLPQSTSTQVESLLDAQPGHLPALDIVVDDFELRERHLGRLQVQASNRGNSGAQSEWRLQQLALTMPEATFSASGNWALLGAAEAARHTSPGPLRRTALNFTLDIRDAGQLLTRLGMADVVRRGQGRMAGQVSWRGAPSLPDYPSMTGQIHLEVQTGQFLKADPGLAKLLSVLSLQSLPRRLSLDFRDVFSEGFAFDFVRGDVRIEQGVAMSNNLQMKGVNAAVLMEGRADIQRETQDLHVVVVPEINAMTASLVATAINPVVGLGSFLAQMFLRGPLMAVATQEFRVDGSWADPQVSRLPRSGRAAAADGTLSTAPATAEAAGTTASPAP</sequence>
<dbReference type="PANTHER" id="PTHR38690">
    <property type="entry name" value="PROTEASE-RELATED"/>
    <property type="match status" value="1"/>
</dbReference>
<dbReference type="PANTHER" id="PTHR38690:SF1">
    <property type="entry name" value="PROTEASE"/>
    <property type="match status" value="1"/>
</dbReference>
<feature type="region of interest" description="Disordered" evidence="1">
    <location>
        <begin position="1344"/>
        <end position="1378"/>
    </location>
</feature>
<comment type="caution">
    <text evidence="3">The sequence shown here is derived from an EMBL/GenBank/DDBJ whole genome shotgun (WGS) entry which is preliminary data.</text>
</comment>
<dbReference type="RefSeq" id="WP_382433422.1">
    <property type="nucleotide sequence ID" value="NZ_JBHSHJ010000010.1"/>
</dbReference>
<dbReference type="Pfam" id="PF13116">
    <property type="entry name" value="YhdP"/>
    <property type="match status" value="1"/>
</dbReference>
<dbReference type="NCBIfam" id="TIGR02099">
    <property type="entry name" value="YhdP family protein"/>
    <property type="match status" value="1"/>
</dbReference>
<evidence type="ECO:0000313" key="4">
    <source>
        <dbReference type="Proteomes" id="UP001596001"/>
    </source>
</evidence>
<name>A0ABV9QFA8_9BURK</name>